<keyword evidence="3" id="KW-1185">Reference proteome</keyword>
<dbReference type="InterPro" id="IPR036397">
    <property type="entry name" value="RNaseH_sf"/>
</dbReference>
<dbReference type="Proteomes" id="UP001159363">
    <property type="component" value="Chromosome 14"/>
</dbReference>
<proteinExistence type="predicted"/>
<organism evidence="2 3">
    <name type="scientific">Dryococelus australis</name>
    <dbReference type="NCBI Taxonomy" id="614101"/>
    <lineage>
        <taxon>Eukaryota</taxon>
        <taxon>Metazoa</taxon>
        <taxon>Ecdysozoa</taxon>
        <taxon>Arthropoda</taxon>
        <taxon>Hexapoda</taxon>
        <taxon>Insecta</taxon>
        <taxon>Pterygota</taxon>
        <taxon>Neoptera</taxon>
        <taxon>Polyneoptera</taxon>
        <taxon>Phasmatodea</taxon>
        <taxon>Verophasmatodea</taxon>
        <taxon>Anareolatae</taxon>
        <taxon>Phasmatidae</taxon>
        <taxon>Eurycanthinae</taxon>
        <taxon>Dryococelus</taxon>
    </lineage>
</organism>
<gene>
    <name evidence="2" type="ORF">PR048_032028</name>
</gene>
<feature type="chain" id="PRO_5046340495" evidence="1">
    <location>
        <begin position="17"/>
        <end position="99"/>
    </location>
</feature>
<name>A0ABQ9G6Y7_9NEOP</name>
<comment type="caution">
    <text evidence="2">The sequence shown here is derived from an EMBL/GenBank/DDBJ whole genome shotgun (WGS) entry which is preliminary data.</text>
</comment>
<dbReference type="EMBL" id="JARBHB010000015">
    <property type="protein sequence ID" value="KAJ8868219.1"/>
    <property type="molecule type" value="Genomic_DNA"/>
</dbReference>
<protein>
    <submittedName>
        <fullName evidence="2">Uncharacterized protein</fullName>
    </submittedName>
</protein>
<keyword evidence="1" id="KW-0732">Signal</keyword>
<dbReference type="Gene3D" id="3.30.420.10">
    <property type="entry name" value="Ribonuclease H-like superfamily/Ribonuclease H"/>
    <property type="match status" value="1"/>
</dbReference>
<evidence type="ECO:0000313" key="3">
    <source>
        <dbReference type="Proteomes" id="UP001159363"/>
    </source>
</evidence>
<evidence type="ECO:0000256" key="1">
    <source>
        <dbReference type="SAM" id="SignalP"/>
    </source>
</evidence>
<sequence length="99" mass="11271">MGLLLIVLHIVSTSTGSHLYKTHSGIYFEQLSPDILYEETIPLPYTLPLHNLPLPATKNVANALENILAKRKPNTLQSENGLEFYKEIFKQLMEKHNIN</sequence>
<accession>A0ABQ9G6Y7</accession>
<reference evidence="2 3" key="1">
    <citation type="submission" date="2023-02" db="EMBL/GenBank/DDBJ databases">
        <title>LHISI_Scaffold_Assembly.</title>
        <authorList>
            <person name="Stuart O.P."/>
            <person name="Cleave R."/>
            <person name="Magrath M.J.L."/>
            <person name="Mikheyev A.S."/>
        </authorList>
    </citation>
    <scope>NUCLEOTIDE SEQUENCE [LARGE SCALE GENOMIC DNA]</scope>
    <source>
        <strain evidence="2">Daus_M_001</strain>
        <tissue evidence="2">Leg muscle</tissue>
    </source>
</reference>
<feature type="signal peptide" evidence="1">
    <location>
        <begin position="1"/>
        <end position="16"/>
    </location>
</feature>
<evidence type="ECO:0000313" key="2">
    <source>
        <dbReference type="EMBL" id="KAJ8868219.1"/>
    </source>
</evidence>